<organism evidence="1 2">
    <name type="scientific">Stachybotrys elegans</name>
    <dbReference type="NCBI Taxonomy" id="80388"/>
    <lineage>
        <taxon>Eukaryota</taxon>
        <taxon>Fungi</taxon>
        <taxon>Dikarya</taxon>
        <taxon>Ascomycota</taxon>
        <taxon>Pezizomycotina</taxon>
        <taxon>Sordariomycetes</taxon>
        <taxon>Hypocreomycetidae</taxon>
        <taxon>Hypocreales</taxon>
        <taxon>Stachybotryaceae</taxon>
        <taxon>Stachybotrys</taxon>
    </lineage>
</organism>
<proteinExistence type="predicted"/>
<protein>
    <submittedName>
        <fullName evidence="1">Uncharacterized protein</fullName>
    </submittedName>
</protein>
<evidence type="ECO:0000313" key="1">
    <source>
        <dbReference type="EMBL" id="KAH7312690.1"/>
    </source>
</evidence>
<reference evidence="1" key="1">
    <citation type="journal article" date="2021" name="Nat. Commun.">
        <title>Genetic determinants of endophytism in the Arabidopsis root mycobiome.</title>
        <authorList>
            <person name="Mesny F."/>
            <person name="Miyauchi S."/>
            <person name="Thiergart T."/>
            <person name="Pickel B."/>
            <person name="Atanasova L."/>
            <person name="Karlsson M."/>
            <person name="Huettel B."/>
            <person name="Barry K.W."/>
            <person name="Haridas S."/>
            <person name="Chen C."/>
            <person name="Bauer D."/>
            <person name="Andreopoulos W."/>
            <person name="Pangilinan J."/>
            <person name="LaButti K."/>
            <person name="Riley R."/>
            <person name="Lipzen A."/>
            <person name="Clum A."/>
            <person name="Drula E."/>
            <person name="Henrissat B."/>
            <person name="Kohler A."/>
            <person name="Grigoriev I.V."/>
            <person name="Martin F.M."/>
            <person name="Hacquard S."/>
        </authorList>
    </citation>
    <scope>NUCLEOTIDE SEQUENCE</scope>
    <source>
        <strain evidence="1">MPI-CAGE-CH-0235</strain>
    </source>
</reference>
<dbReference type="EMBL" id="JAGPNK010000010">
    <property type="protein sequence ID" value="KAH7312690.1"/>
    <property type="molecule type" value="Genomic_DNA"/>
</dbReference>
<gene>
    <name evidence="1" type="ORF">B0I35DRAFT_60477</name>
</gene>
<evidence type="ECO:0000313" key="2">
    <source>
        <dbReference type="Proteomes" id="UP000813444"/>
    </source>
</evidence>
<dbReference type="Proteomes" id="UP000813444">
    <property type="component" value="Unassembled WGS sequence"/>
</dbReference>
<keyword evidence="2" id="KW-1185">Reference proteome</keyword>
<name>A0A8K0WNN8_9HYPO</name>
<comment type="caution">
    <text evidence="1">The sequence shown here is derived from an EMBL/GenBank/DDBJ whole genome shotgun (WGS) entry which is preliminary data.</text>
</comment>
<accession>A0A8K0WNN8</accession>
<dbReference type="AlphaFoldDB" id="A0A8K0WNN8"/>
<sequence>MVGAARALRALDDAAGDVQQPRRHSESESESELCCWPTGERVVPPRSKRTAAVMAATAAGDDALLMVVMSGLPSCIAVSIKAWAAAAAAARGRFLVPAPRREEVLVTVLPERRLRRGESMWCGREGGREGRVREVEQGKGAKRRRKQERQPDLRAWLVTRVSSYLFSASLSPLFFFLCLAGSVRVRTSCAVDGQHTKTWRNPSLDLARTDVVG</sequence>